<protein>
    <submittedName>
        <fullName evidence="1">Uncharacterized protein</fullName>
    </submittedName>
</protein>
<organism evidence="1 2">
    <name type="scientific">Dipteronia sinensis</name>
    <dbReference type="NCBI Taxonomy" id="43782"/>
    <lineage>
        <taxon>Eukaryota</taxon>
        <taxon>Viridiplantae</taxon>
        <taxon>Streptophyta</taxon>
        <taxon>Embryophyta</taxon>
        <taxon>Tracheophyta</taxon>
        <taxon>Spermatophyta</taxon>
        <taxon>Magnoliopsida</taxon>
        <taxon>eudicotyledons</taxon>
        <taxon>Gunneridae</taxon>
        <taxon>Pentapetalae</taxon>
        <taxon>rosids</taxon>
        <taxon>malvids</taxon>
        <taxon>Sapindales</taxon>
        <taxon>Sapindaceae</taxon>
        <taxon>Hippocastanoideae</taxon>
        <taxon>Acereae</taxon>
        <taxon>Dipteronia</taxon>
    </lineage>
</organism>
<dbReference type="EMBL" id="JANJYJ010000008">
    <property type="protein sequence ID" value="KAK3193681.1"/>
    <property type="molecule type" value="Genomic_DNA"/>
</dbReference>
<name>A0AAE0DWP6_9ROSI</name>
<dbReference type="Proteomes" id="UP001281410">
    <property type="component" value="Unassembled WGS sequence"/>
</dbReference>
<proteinExistence type="predicted"/>
<sequence length="140" mass="16055">MRELYLLALRAQLASDDDEASQVGWMRYQTSGEIFSKRKICLGGGGIYTRFTTLWCFSIIGRSSSHFVIFAYRAQLRESHKLIGWRESKKSKPIIVDPGLYLSEKNSNLYASQKWELPRAFRLFTENGTSLLFCLSITDA</sequence>
<gene>
    <name evidence="1" type="ORF">Dsin_024991</name>
</gene>
<keyword evidence="2" id="KW-1185">Reference proteome</keyword>
<dbReference type="AlphaFoldDB" id="A0AAE0DWP6"/>
<evidence type="ECO:0000313" key="1">
    <source>
        <dbReference type="EMBL" id="KAK3193681.1"/>
    </source>
</evidence>
<comment type="caution">
    <text evidence="1">The sequence shown here is derived from an EMBL/GenBank/DDBJ whole genome shotgun (WGS) entry which is preliminary data.</text>
</comment>
<accession>A0AAE0DWP6</accession>
<evidence type="ECO:0000313" key="2">
    <source>
        <dbReference type="Proteomes" id="UP001281410"/>
    </source>
</evidence>
<reference evidence="1" key="1">
    <citation type="journal article" date="2023" name="Plant J.">
        <title>Genome sequences and population genomics provide insights into the demographic history, inbreeding, and mutation load of two 'living fossil' tree species of Dipteronia.</title>
        <authorList>
            <person name="Feng Y."/>
            <person name="Comes H.P."/>
            <person name="Chen J."/>
            <person name="Zhu S."/>
            <person name="Lu R."/>
            <person name="Zhang X."/>
            <person name="Li P."/>
            <person name="Qiu J."/>
            <person name="Olsen K.M."/>
            <person name="Qiu Y."/>
        </authorList>
    </citation>
    <scope>NUCLEOTIDE SEQUENCE</scope>
    <source>
        <strain evidence="1">NBL</strain>
    </source>
</reference>